<dbReference type="EMBL" id="JBICBT010001125">
    <property type="protein sequence ID" value="KAL3081979.1"/>
    <property type="molecule type" value="Genomic_DNA"/>
</dbReference>
<name>A0ABD2IPK7_9BILA</name>
<feature type="region of interest" description="Disordered" evidence="2">
    <location>
        <begin position="154"/>
        <end position="217"/>
    </location>
</feature>
<keyword evidence="4" id="KW-1185">Reference proteome</keyword>
<comment type="caution">
    <text evidence="3">The sequence shown here is derived from an EMBL/GenBank/DDBJ whole genome shotgun (WGS) entry which is preliminary data.</text>
</comment>
<dbReference type="AlphaFoldDB" id="A0ABD2IPK7"/>
<evidence type="ECO:0000313" key="4">
    <source>
        <dbReference type="Proteomes" id="UP001620626"/>
    </source>
</evidence>
<organism evidence="3 4">
    <name type="scientific">Heterodera trifolii</name>
    <dbReference type="NCBI Taxonomy" id="157864"/>
    <lineage>
        <taxon>Eukaryota</taxon>
        <taxon>Metazoa</taxon>
        <taxon>Ecdysozoa</taxon>
        <taxon>Nematoda</taxon>
        <taxon>Chromadorea</taxon>
        <taxon>Rhabditida</taxon>
        <taxon>Tylenchina</taxon>
        <taxon>Tylenchomorpha</taxon>
        <taxon>Tylenchoidea</taxon>
        <taxon>Heteroderidae</taxon>
        <taxon>Heteroderinae</taxon>
        <taxon>Heterodera</taxon>
    </lineage>
</organism>
<feature type="compositionally biased region" description="Low complexity" evidence="2">
    <location>
        <begin position="163"/>
        <end position="186"/>
    </location>
</feature>
<proteinExistence type="predicted"/>
<evidence type="ECO:0000256" key="1">
    <source>
        <dbReference type="SAM" id="Coils"/>
    </source>
</evidence>
<keyword evidence="1" id="KW-0175">Coiled coil</keyword>
<protein>
    <submittedName>
        <fullName evidence="3">Uncharacterized protein</fullName>
    </submittedName>
</protein>
<feature type="coiled-coil region" evidence="1">
    <location>
        <begin position="50"/>
        <end position="127"/>
    </location>
</feature>
<gene>
    <name evidence="3" type="ORF">niasHT_032661</name>
</gene>
<accession>A0ABD2IPK7</accession>
<sequence length="217" mass="24078">MAEEIGTREIAIEPQMTTTPKTTPTMSAKLKKPLLNKLSKMDPGELRHLVADMQSKLDQVEDTNVDLRVQLANAVEERDILKKKADGADEAELKHIYDHLLYKDTRIMELNQMIMERERRIIDLQEAFSEQGQVARSKQLAVLLLGKRLQELDAPPRERKDVGTTTDDSGAAGGARAATGASRWATPTKRDGCSSRARSPQRNASPGRAIPQLLRAG</sequence>
<evidence type="ECO:0000313" key="3">
    <source>
        <dbReference type="EMBL" id="KAL3081979.1"/>
    </source>
</evidence>
<dbReference type="Proteomes" id="UP001620626">
    <property type="component" value="Unassembled WGS sequence"/>
</dbReference>
<evidence type="ECO:0000256" key="2">
    <source>
        <dbReference type="SAM" id="MobiDB-lite"/>
    </source>
</evidence>
<reference evidence="3 4" key="1">
    <citation type="submission" date="2024-10" db="EMBL/GenBank/DDBJ databases">
        <authorList>
            <person name="Kim D."/>
        </authorList>
    </citation>
    <scope>NUCLEOTIDE SEQUENCE [LARGE SCALE GENOMIC DNA]</scope>
    <source>
        <strain evidence="3">BH-2024</strain>
    </source>
</reference>